<proteinExistence type="inferred from homology"/>
<protein>
    <submittedName>
        <fullName evidence="6 7">O-methyltransferase</fullName>
    </submittedName>
</protein>
<dbReference type="GO" id="GO:0008757">
    <property type="term" value="F:S-adenosylmethionine-dependent methyltransferase activity"/>
    <property type="evidence" value="ECO:0007669"/>
    <property type="project" value="TreeGrafter"/>
</dbReference>
<evidence type="ECO:0000256" key="2">
    <source>
        <dbReference type="ARBA" id="ARBA00022679"/>
    </source>
</evidence>
<dbReference type="AlphaFoldDB" id="A0A0K0DST1"/>
<comment type="similarity">
    <text evidence="4">Belongs to the class I-like SAM-binding methyltransferase superfamily. Cation-dependent O-methyltransferase family.</text>
</comment>
<evidence type="ECO:0000256" key="4">
    <source>
        <dbReference type="ARBA" id="ARBA00023453"/>
    </source>
</evidence>
<accession>A0A0K0DST1</accession>
<sequence length="232" mass="25604">MSGEGFDASVVKSYYSHANPVVKYCSDVTVKQTQLEKDLMEGTLASHSKAKMLGAPEVLQMGKNFIRLIKAKKCLDIGTFTGASAVAWATALPDDGIVYSFDIDHEAFNQIGKPLIEKEKDIFKKISLIKGQALDSLDQLISNGETEKWDFAFIDADKINYPNYYDRVMKLLRPGGVILVDNALMRGNVANPDCQDEGPVAARELNAIISEDDRCDNMLLNVGDGTHIVFKH</sequence>
<dbReference type="WBParaSite" id="SSTP_0000029500.1">
    <property type="protein sequence ID" value="SSTP_0000029500.1"/>
    <property type="gene ID" value="SSTP_0000029500"/>
</dbReference>
<reference evidence="6" key="1">
    <citation type="submission" date="2015-08" db="UniProtKB">
        <authorList>
            <consortium name="WormBaseParasite"/>
        </authorList>
    </citation>
    <scope>IDENTIFICATION</scope>
</reference>
<dbReference type="Proteomes" id="UP000035681">
    <property type="component" value="Unplaced"/>
</dbReference>
<dbReference type="GO" id="GO:0008171">
    <property type="term" value="F:O-methyltransferase activity"/>
    <property type="evidence" value="ECO:0007669"/>
    <property type="project" value="InterPro"/>
</dbReference>
<evidence type="ECO:0000313" key="6">
    <source>
        <dbReference type="WBParaSite" id="SSTP_0000029500.1"/>
    </source>
</evidence>
<keyword evidence="2" id="KW-0808">Transferase</keyword>
<dbReference type="PANTHER" id="PTHR10509:SF93">
    <property type="entry name" value="CATECHOL O-METHYLTRANSFERASE DOMAIN-CONTAINING PROTEIN 1"/>
    <property type="match status" value="1"/>
</dbReference>
<keyword evidence="1" id="KW-0489">Methyltransferase</keyword>
<dbReference type="Pfam" id="PF01596">
    <property type="entry name" value="Methyltransf_3"/>
    <property type="match status" value="1"/>
</dbReference>
<evidence type="ECO:0000256" key="3">
    <source>
        <dbReference type="ARBA" id="ARBA00022691"/>
    </source>
</evidence>
<dbReference type="InterPro" id="IPR050362">
    <property type="entry name" value="Cation-dep_OMT"/>
</dbReference>
<evidence type="ECO:0000256" key="1">
    <source>
        <dbReference type="ARBA" id="ARBA00022603"/>
    </source>
</evidence>
<evidence type="ECO:0000313" key="5">
    <source>
        <dbReference type="Proteomes" id="UP000035681"/>
    </source>
</evidence>
<dbReference type="STRING" id="6248.A0A0K0DST1"/>
<dbReference type="WBParaSite" id="TCONS_00003321.p1">
    <property type="protein sequence ID" value="TCONS_00003321.p1"/>
    <property type="gene ID" value="XLOC_003062"/>
</dbReference>
<evidence type="ECO:0000313" key="7">
    <source>
        <dbReference type="WBParaSite" id="TCONS_00003321.p1"/>
    </source>
</evidence>
<dbReference type="Gene3D" id="3.40.50.150">
    <property type="entry name" value="Vaccinia Virus protein VP39"/>
    <property type="match status" value="1"/>
</dbReference>
<dbReference type="InterPro" id="IPR002935">
    <property type="entry name" value="SAM_O-MeTrfase"/>
</dbReference>
<name>A0A0K0DST1_STRER</name>
<dbReference type="CDD" id="cd02440">
    <property type="entry name" value="AdoMet_MTases"/>
    <property type="match status" value="1"/>
</dbReference>
<keyword evidence="5" id="KW-1185">Reference proteome</keyword>
<dbReference type="GO" id="GO:0032259">
    <property type="term" value="P:methylation"/>
    <property type="evidence" value="ECO:0007669"/>
    <property type="project" value="UniProtKB-KW"/>
</dbReference>
<organism evidence="6">
    <name type="scientific">Strongyloides stercoralis</name>
    <name type="common">Threadworm</name>
    <dbReference type="NCBI Taxonomy" id="6248"/>
    <lineage>
        <taxon>Eukaryota</taxon>
        <taxon>Metazoa</taxon>
        <taxon>Ecdysozoa</taxon>
        <taxon>Nematoda</taxon>
        <taxon>Chromadorea</taxon>
        <taxon>Rhabditida</taxon>
        <taxon>Tylenchina</taxon>
        <taxon>Panagrolaimomorpha</taxon>
        <taxon>Strongyloidoidea</taxon>
        <taxon>Strongyloididae</taxon>
        <taxon>Strongyloides</taxon>
    </lineage>
</organism>
<dbReference type="InterPro" id="IPR029063">
    <property type="entry name" value="SAM-dependent_MTases_sf"/>
</dbReference>
<keyword evidence="3" id="KW-0949">S-adenosyl-L-methionine</keyword>
<dbReference type="PANTHER" id="PTHR10509">
    <property type="entry name" value="O-METHYLTRANSFERASE-RELATED"/>
    <property type="match status" value="1"/>
</dbReference>
<dbReference type="PROSITE" id="PS51682">
    <property type="entry name" value="SAM_OMT_I"/>
    <property type="match status" value="1"/>
</dbReference>
<dbReference type="SUPFAM" id="SSF53335">
    <property type="entry name" value="S-adenosyl-L-methionine-dependent methyltransferases"/>
    <property type="match status" value="1"/>
</dbReference>